<feature type="transmembrane region" description="Helical" evidence="6">
    <location>
        <begin position="38"/>
        <end position="64"/>
    </location>
</feature>
<sequence>MDLTTERNSRNPASFADGADFSLWDVVTLGKVELCDLWHIWMAILAWTVLSYICVHFIAFLVGILSLRHHSWMPIIVIPIAVTALAGPFTLGALSSFFLALIFSTANRTLGAGHCMMLGVSQTTLAICTSFLRILATL</sequence>
<dbReference type="InterPro" id="IPR019334">
    <property type="entry name" value="TMEM170A/B/YPR153W-like"/>
</dbReference>
<comment type="similarity">
    <text evidence="2">Belongs to the TMEM170 family.</text>
</comment>
<dbReference type="Pfam" id="PF10190">
    <property type="entry name" value="Tmemb_170"/>
    <property type="match status" value="1"/>
</dbReference>
<evidence type="ECO:0000313" key="7">
    <source>
        <dbReference type="Proteomes" id="UP000887572"/>
    </source>
</evidence>
<reference evidence="8" key="1">
    <citation type="submission" date="2022-11" db="UniProtKB">
        <authorList>
            <consortium name="WormBaseParasite"/>
        </authorList>
    </citation>
    <scope>IDENTIFICATION</scope>
</reference>
<dbReference type="AlphaFoldDB" id="A0A914GRK3"/>
<proteinExistence type="inferred from homology"/>
<dbReference type="Proteomes" id="UP000887572">
    <property type="component" value="Unplaced"/>
</dbReference>
<dbReference type="PANTHER" id="PTHR22779">
    <property type="entry name" value="SD17342P"/>
    <property type="match status" value="1"/>
</dbReference>
<keyword evidence="5 6" id="KW-0472">Membrane</keyword>
<feature type="transmembrane region" description="Helical" evidence="6">
    <location>
        <begin position="76"/>
        <end position="104"/>
    </location>
</feature>
<dbReference type="GO" id="GO:0016020">
    <property type="term" value="C:membrane"/>
    <property type="evidence" value="ECO:0007669"/>
    <property type="project" value="UniProtKB-SubCell"/>
</dbReference>
<evidence type="ECO:0000256" key="2">
    <source>
        <dbReference type="ARBA" id="ARBA00006325"/>
    </source>
</evidence>
<feature type="transmembrane region" description="Helical" evidence="6">
    <location>
        <begin position="116"/>
        <end position="136"/>
    </location>
</feature>
<name>A0A914GRK3_GLORO</name>
<evidence type="ECO:0000256" key="1">
    <source>
        <dbReference type="ARBA" id="ARBA00004141"/>
    </source>
</evidence>
<keyword evidence="4 6" id="KW-1133">Transmembrane helix</keyword>
<keyword evidence="3 6" id="KW-0812">Transmembrane</keyword>
<organism evidence="7 8">
    <name type="scientific">Globodera rostochiensis</name>
    <name type="common">Golden nematode worm</name>
    <name type="synonym">Heterodera rostochiensis</name>
    <dbReference type="NCBI Taxonomy" id="31243"/>
    <lineage>
        <taxon>Eukaryota</taxon>
        <taxon>Metazoa</taxon>
        <taxon>Ecdysozoa</taxon>
        <taxon>Nematoda</taxon>
        <taxon>Chromadorea</taxon>
        <taxon>Rhabditida</taxon>
        <taxon>Tylenchina</taxon>
        <taxon>Tylenchomorpha</taxon>
        <taxon>Tylenchoidea</taxon>
        <taxon>Heteroderidae</taxon>
        <taxon>Heteroderinae</taxon>
        <taxon>Globodera</taxon>
    </lineage>
</organism>
<evidence type="ECO:0000256" key="4">
    <source>
        <dbReference type="ARBA" id="ARBA00022989"/>
    </source>
</evidence>
<evidence type="ECO:0000256" key="6">
    <source>
        <dbReference type="SAM" id="Phobius"/>
    </source>
</evidence>
<evidence type="ECO:0000256" key="3">
    <source>
        <dbReference type="ARBA" id="ARBA00022692"/>
    </source>
</evidence>
<dbReference type="WBParaSite" id="Gr19_v10_g10651.t1">
    <property type="protein sequence ID" value="Gr19_v10_g10651.t1"/>
    <property type="gene ID" value="Gr19_v10_g10651"/>
</dbReference>
<evidence type="ECO:0000256" key="5">
    <source>
        <dbReference type="ARBA" id="ARBA00023136"/>
    </source>
</evidence>
<dbReference type="PANTHER" id="PTHR22779:SF6">
    <property type="entry name" value="SD17342P"/>
    <property type="match status" value="1"/>
</dbReference>
<comment type="subcellular location">
    <subcellularLocation>
        <location evidence="1">Membrane</location>
        <topology evidence="1">Multi-pass membrane protein</topology>
    </subcellularLocation>
</comment>
<accession>A0A914GRK3</accession>
<protein>
    <submittedName>
        <fullName evidence="8">Transmembrane protein 170A</fullName>
    </submittedName>
</protein>
<evidence type="ECO:0000313" key="8">
    <source>
        <dbReference type="WBParaSite" id="Gr19_v10_g10651.t1"/>
    </source>
</evidence>
<keyword evidence="7" id="KW-1185">Reference proteome</keyword>